<evidence type="ECO:0000313" key="2">
    <source>
        <dbReference type="EMBL" id="MXN16650.1"/>
    </source>
</evidence>
<feature type="transmembrane region" description="Helical" evidence="1">
    <location>
        <begin position="124"/>
        <end position="142"/>
    </location>
</feature>
<dbReference type="PANTHER" id="PTHR41795">
    <property type="entry name" value="EXOPOLYSACCHARIDE SYNTHESIS PROTEIN"/>
    <property type="match status" value="1"/>
</dbReference>
<feature type="transmembrane region" description="Helical" evidence="1">
    <location>
        <begin position="34"/>
        <end position="67"/>
    </location>
</feature>
<proteinExistence type="predicted"/>
<keyword evidence="1" id="KW-0472">Membrane</keyword>
<sequence>MRSLSDILDALENAGQGDEKVSVGDIMSEIGLRAFAPVILVPALILVSPLSGIFGLPTLGALFIFLITIQKLLGRDQVWVPGWLRRRQVHEDKLARAVGWLRRPCGWVDKRTHRRLTGLVSRPANTVTLLVILAICLVIPALELLPMVTSLFALALSFFAIGLLSRDGLFTLLGYAWTAVSLVTIYALVSGGLAAV</sequence>
<organism evidence="2 3">
    <name type="scientific">Pseudooceanicola albus</name>
    <dbReference type="NCBI Taxonomy" id="2692189"/>
    <lineage>
        <taxon>Bacteria</taxon>
        <taxon>Pseudomonadati</taxon>
        <taxon>Pseudomonadota</taxon>
        <taxon>Alphaproteobacteria</taxon>
        <taxon>Rhodobacterales</taxon>
        <taxon>Paracoccaceae</taxon>
        <taxon>Pseudooceanicola</taxon>
    </lineage>
</organism>
<reference evidence="2 3" key="1">
    <citation type="submission" date="2019-12" db="EMBL/GenBank/DDBJ databases">
        <authorList>
            <person name="Li M."/>
        </authorList>
    </citation>
    <scope>NUCLEOTIDE SEQUENCE [LARGE SCALE GENOMIC DNA]</scope>
    <source>
        <strain evidence="2 3">GBMRC 2024</strain>
    </source>
</reference>
<keyword evidence="3" id="KW-1185">Reference proteome</keyword>
<dbReference type="EMBL" id="WUMU01000001">
    <property type="protein sequence ID" value="MXN16650.1"/>
    <property type="molecule type" value="Genomic_DNA"/>
</dbReference>
<evidence type="ECO:0000256" key="1">
    <source>
        <dbReference type="SAM" id="Phobius"/>
    </source>
</evidence>
<dbReference type="Pfam" id="PF06055">
    <property type="entry name" value="ExoD"/>
    <property type="match status" value="1"/>
</dbReference>
<accession>A0A6L7FZB3</accession>
<dbReference type="AlphaFoldDB" id="A0A6L7FZB3"/>
<dbReference type="PANTHER" id="PTHR41795:SF1">
    <property type="entry name" value="EXOPOLYSACCHARIDE SYNTHESIS PROTEIN"/>
    <property type="match status" value="1"/>
</dbReference>
<comment type="caution">
    <text evidence="2">The sequence shown here is derived from an EMBL/GenBank/DDBJ whole genome shotgun (WGS) entry which is preliminary data.</text>
</comment>
<dbReference type="InterPro" id="IPR010331">
    <property type="entry name" value="ExoD"/>
</dbReference>
<keyword evidence="1" id="KW-1133">Transmembrane helix</keyword>
<dbReference type="PIRSF" id="PIRSF033239">
    <property type="entry name" value="ExoD"/>
    <property type="match status" value="1"/>
</dbReference>
<gene>
    <name evidence="2" type="ORF">GR170_02285</name>
</gene>
<dbReference type="Proteomes" id="UP000477911">
    <property type="component" value="Unassembled WGS sequence"/>
</dbReference>
<feature type="transmembrane region" description="Helical" evidence="1">
    <location>
        <begin position="148"/>
        <end position="165"/>
    </location>
</feature>
<keyword evidence="1" id="KW-0812">Transmembrane</keyword>
<protein>
    <submittedName>
        <fullName evidence="2">Exopolysaccharide biosynthesis protein</fullName>
    </submittedName>
</protein>
<evidence type="ECO:0000313" key="3">
    <source>
        <dbReference type="Proteomes" id="UP000477911"/>
    </source>
</evidence>
<feature type="transmembrane region" description="Helical" evidence="1">
    <location>
        <begin position="172"/>
        <end position="195"/>
    </location>
</feature>
<name>A0A6L7FZB3_9RHOB</name>